<feature type="compositionally biased region" description="Polar residues" evidence="8">
    <location>
        <begin position="193"/>
        <end position="202"/>
    </location>
</feature>
<dbReference type="CDD" id="cd07920">
    <property type="entry name" value="Pumilio"/>
    <property type="match status" value="1"/>
</dbReference>
<dbReference type="GO" id="GO:0006417">
    <property type="term" value="P:regulation of translation"/>
    <property type="evidence" value="ECO:0007669"/>
    <property type="project" value="UniProtKB-KW"/>
</dbReference>
<comment type="subcellular location">
    <subcellularLocation>
        <location evidence="1">Cytoplasm</location>
    </subcellularLocation>
</comment>
<protein>
    <recommendedName>
        <fullName evidence="9">PUM-HD domain-containing protein</fullName>
    </recommendedName>
</protein>
<dbReference type="InterPro" id="IPR011989">
    <property type="entry name" value="ARM-like"/>
</dbReference>
<evidence type="ECO:0000313" key="10">
    <source>
        <dbReference type="EMBL" id="CAA2622730.1"/>
    </source>
</evidence>
<feature type="repeat" description="Pumilio" evidence="7">
    <location>
        <begin position="863"/>
        <end position="898"/>
    </location>
</feature>
<feature type="repeat" description="Pumilio" evidence="7">
    <location>
        <begin position="899"/>
        <end position="934"/>
    </location>
</feature>
<keyword evidence="3" id="KW-0677">Repeat</keyword>
<keyword evidence="2" id="KW-0963">Cytoplasm</keyword>
<evidence type="ECO:0000256" key="1">
    <source>
        <dbReference type="ARBA" id="ARBA00004496"/>
    </source>
</evidence>
<comment type="function">
    <text evidence="6">Sequence-specific RNA-binding protein that regulates translation and mRNA stability by binding the 3'-UTR of target mRNAs. Binds the APUM-binding elements (APBEs) in the 3'-UTR mRNA sequence of CLV1, PNH, WUS and FAS2.</text>
</comment>
<dbReference type="EMBL" id="LR746269">
    <property type="protein sequence ID" value="CAA7398761.1"/>
    <property type="molecule type" value="Genomic_DNA"/>
</dbReference>
<dbReference type="InterPro" id="IPR001313">
    <property type="entry name" value="Pumilio_RNA-bd_rpt"/>
</dbReference>
<organism evidence="10">
    <name type="scientific">Spirodela intermedia</name>
    <name type="common">Intermediate duckweed</name>
    <dbReference type="NCBI Taxonomy" id="51605"/>
    <lineage>
        <taxon>Eukaryota</taxon>
        <taxon>Viridiplantae</taxon>
        <taxon>Streptophyta</taxon>
        <taxon>Embryophyta</taxon>
        <taxon>Tracheophyta</taxon>
        <taxon>Spermatophyta</taxon>
        <taxon>Magnoliopsida</taxon>
        <taxon>Liliopsida</taxon>
        <taxon>Araceae</taxon>
        <taxon>Lemnoideae</taxon>
        <taxon>Spirodela</taxon>
    </lineage>
</organism>
<proteinExistence type="predicted"/>
<dbReference type="Proteomes" id="UP000663760">
    <property type="component" value="Chromosome 6"/>
</dbReference>
<feature type="compositionally biased region" description="Polar residues" evidence="8">
    <location>
        <begin position="292"/>
        <end position="303"/>
    </location>
</feature>
<evidence type="ECO:0000256" key="8">
    <source>
        <dbReference type="SAM" id="MobiDB-lite"/>
    </source>
</evidence>
<feature type="region of interest" description="Disordered" evidence="8">
    <location>
        <begin position="347"/>
        <end position="374"/>
    </location>
</feature>
<feature type="repeat" description="Pumilio" evidence="7">
    <location>
        <begin position="826"/>
        <end position="862"/>
    </location>
</feature>
<accession>A0A7I8IX58</accession>
<dbReference type="InterPro" id="IPR016024">
    <property type="entry name" value="ARM-type_fold"/>
</dbReference>
<dbReference type="PANTHER" id="PTHR12537:SF119">
    <property type="entry name" value="PUMILIO HOMOLOG 6, CHLOROPLASTIC"/>
    <property type="match status" value="1"/>
</dbReference>
<feature type="repeat" description="Pumilio" evidence="7">
    <location>
        <begin position="790"/>
        <end position="825"/>
    </location>
</feature>
<dbReference type="PROSITE" id="PS50302">
    <property type="entry name" value="PUM"/>
    <property type="match status" value="8"/>
</dbReference>
<dbReference type="InterPro" id="IPR012940">
    <property type="entry name" value="NABP"/>
</dbReference>
<keyword evidence="5" id="KW-0694">RNA-binding</keyword>
<dbReference type="PROSITE" id="PS50303">
    <property type="entry name" value="PUM_HD"/>
    <property type="match status" value="1"/>
</dbReference>
<evidence type="ECO:0000256" key="7">
    <source>
        <dbReference type="PROSITE-ProRule" id="PRU00317"/>
    </source>
</evidence>
<feature type="repeat" description="Pumilio" evidence="7">
    <location>
        <begin position="682"/>
        <end position="717"/>
    </location>
</feature>
<feature type="region of interest" description="Disordered" evidence="8">
    <location>
        <begin position="160"/>
        <end position="202"/>
    </location>
</feature>
<dbReference type="GO" id="GO:0003729">
    <property type="term" value="F:mRNA binding"/>
    <property type="evidence" value="ECO:0007669"/>
    <property type="project" value="TreeGrafter"/>
</dbReference>
<dbReference type="SMART" id="SM00025">
    <property type="entry name" value="Pumilio"/>
    <property type="match status" value="8"/>
</dbReference>
<feature type="repeat" description="Pumilio" evidence="7">
    <location>
        <begin position="718"/>
        <end position="753"/>
    </location>
</feature>
<evidence type="ECO:0000256" key="2">
    <source>
        <dbReference type="ARBA" id="ARBA00022490"/>
    </source>
</evidence>
<evidence type="ECO:0000259" key="9">
    <source>
        <dbReference type="PROSITE" id="PS50303"/>
    </source>
</evidence>
<dbReference type="SUPFAM" id="SSF48371">
    <property type="entry name" value="ARM repeat"/>
    <property type="match status" value="1"/>
</dbReference>
<feature type="domain" description="PUM-HD" evidence="9">
    <location>
        <begin position="662"/>
        <end position="1002"/>
    </location>
</feature>
<feature type="repeat" description="Pumilio" evidence="7">
    <location>
        <begin position="935"/>
        <end position="976"/>
    </location>
</feature>
<keyword evidence="12" id="KW-1185">Reference proteome</keyword>
<dbReference type="Pfam" id="PF07990">
    <property type="entry name" value="NABP"/>
    <property type="match status" value="1"/>
</dbReference>
<feature type="compositionally biased region" description="Polar residues" evidence="8">
    <location>
        <begin position="347"/>
        <end position="365"/>
    </location>
</feature>
<keyword evidence="4" id="KW-0810">Translation regulation</keyword>
<dbReference type="GO" id="GO:0005737">
    <property type="term" value="C:cytoplasm"/>
    <property type="evidence" value="ECO:0007669"/>
    <property type="project" value="UniProtKB-SubCell"/>
</dbReference>
<evidence type="ECO:0000256" key="3">
    <source>
        <dbReference type="ARBA" id="ARBA00022737"/>
    </source>
</evidence>
<dbReference type="OrthoDB" id="668540at2759"/>
<evidence type="ECO:0000256" key="4">
    <source>
        <dbReference type="ARBA" id="ARBA00022845"/>
    </source>
</evidence>
<sequence length="1010" mass="111203">MATESPVRLVGSGTKRWPADKEPIIFGSSSNTTGLQGVELLMKEHKFNGNRKESVPNRCGSAPPSMEGSFEAIHNVLGQKNANIENQLGSIPNAIERLESEEQLRADPAYLAYYLSNVNLNPRLPPPLFSRENRHLAHRIGRPADAGRLLSFDDSSNESAFMSRASLSTHEEEPEDDRSPTQSSSIRPEERSSFSPGQVTSSLEARHKSLVDLIQEDFPRTPSPIYNNKPSSSNHVLTEEAIESDILVEPLHDSSVTSAVQLSGTSTPGIHTVRSVAGSDITAAPWNKLGLPQSSSSTERIVNSRSGLKGESSSSDGRFDSEVFVADIVGSTISDVESEMKSFSISNEHINQPARQRSLQNNSHTRGAVSHVHGSQSQVYSQGIRHAHNVMESASHGHPKPPPLEVPVLQTSGVSPTLYGPTAYVNSGNPFLPNLQSSNLFAPQYNIGGYALNTSIMPPFITGYTPHGAFPVAFDNPSIPNLNVRTTGITTGGGATPGVDLQQLYKFYGQAIQPSFGDPLYMQYFQHPQLDAYSGRGQFDTVASRGPAMGNQLDRYNETKGSVHSPDQRTQYLRSGAISIPSPRMGGAASPNYYGSPQGMGVMMLYGTSPVGSPVMPESPAAATGLLVRRNDARMPANSSKNVGVYSGWQGQRGREKVDEPKPYSFLEELKSSKARRFELSDISGHIVEFSADQHGSRFIQQKLESCCAEEKAAVFEEVLPHASTLMTDVFGNYVIQKFFEHGSAEQRRQLANQLTGHILPLSLQMYGCRVIQKALEVIEIDQKIQLVQELDGHVMRCVRDQNGNHVIQKCIECVPTEKNGFIISAFRDQVATLSTHPYGCRVIQRVLEHCSDELQSQCIVNEILQSVCILAQDQYGNYVTQHVLERGKQRERAQIIRKLAGQIVQMSQNKYASNVIEKCLEYGDNSDKEVLIQEIIGQSEGNDNLLIMMKDQFANYVVQKILETCSERQRDILLRQIKIHLPALKKYTYGKHIVARVEQLSGEDGSEET</sequence>
<dbReference type="Gene3D" id="1.25.10.10">
    <property type="entry name" value="Leucine-rich Repeat Variant"/>
    <property type="match status" value="1"/>
</dbReference>
<dbReference type="PANTHER" id="PTHR12537">
    <property type="entry name" value="RNA BINDING PROTEIN PUMILIO-RELATED"/>
    <property type="match status" value="1"/>
</dbReference>
<dbReference type="InterPro" id="IPR033133">
    <property type="entry name" value="PUM-HD"/>
</dbReference>
<dbReference type="EMBL" id="LR743593">
    <property type="protein sequence ID" value="CAA2622730.1"/>
    <property type="molecule type" value="Genomic_DNA"/>
</dbReference>
<evidence type="ECO:0000313" key="11">
    <source>
        <dbReference type="EMBL" id="CAA7398761.1"/>
    </source>
</evidence>
<reference evidence="10" key="1">
    <citation type="submission" date="2019-12" db="EMBL/GenBank/DDBJ databases">
        <authorList>
            <person name="Scholz U."/>
            <person name="Mascher M."/>
            <person name="Fiebig A."/>
        </authorList>
    </citation>
    <scope>NUCLEOTIDE SEQUENCE</scope>
</reference>
<feature type="region of interest" description="Disordered" evidence="8">
    <location>
        <begin position="290"/>
        <end position="317"/>
    </location>
</feature>
<name>A0A7I8IX58_SPIIN</name>
<dbReference type="InterPro" id="IPR033712">
    <property type="entry name" value="Pumilio_RNA-bd"/>
</dbReference>
<dbReference type="Pfam" id="PF00806">
    <property type="entry name" value="PUF"/>
    <property type="match status" value="8"/>
</dbReference>
<feature type="repeat" description="Pumilio" evidence="7">
    <location>
        <begin position="754"/>
        <end position="789"/>
    </location>
</feature>
<evidence type="ECO:0000256" key="6">
    <source>
        <dbReference type="ARBA" id="ARBA00055193"/>
    </source>
</evidence>
<evidence type="ECO:0000256" key="5">
    <source>
        <dbReference type="ARBA" id="ARBA00022884"/>
    </source>
</evidence>
<feature type="compositionally biased region" description="Low complexity" evidence="8">
    <location>
        <begin position="304"/>
        <end position="316"/>
    </location>
</feature>
<dbReference type="AlphaFoldDB" id="A0A7I8IX58"/>
<evidence type="ECO:0000313" key="12">
    <source>
        <dbReference type="Proteomes" id="UP000663760"/>
    </source>
</evidence>
<gene>
    <name evidence="10" type="ORF">SI7747_06008754</name>
    <name evidence="11" type="ORF">SI8410_06009426</name>
</gene>
<dbReference type="FunFam" id="1.25.10.10:FF:000004">
    <property type="entry name" value="Pumilio homolog 1 isoform 2"/>
    <property type="match status" value="1"/>
</dbReference>